<feature type="transmembrane region" description="Helical" evidence="5">
    <location>
        <begin position="133"/>
        <end position="152"/>
    </location>
</feature>
<accession>A0A238KXB0</accession>
<sequence>MPHNTPPKFQPVSTILQPLLSDVRPQAIVRNDFALSLACAMVTQQHYAVIVLDMYFFDKYLIPERTQRFMRFVLVGLLNTAFGYSVYAAFIVLGVTPQIALLMQFVIGAIWNFFTHARLVFDSRGYRRLPIYLACYALVYAINAILLKLALLAGLGPLVAQALILPITVVLSFVLISQALQGGAPKVREKT</sequence>
<keyword evidence="2 5" id="KW-0812">Transmembrane</keyword>
<keyword evidence="3 5" id="KW-1133">Transmembrane helix</keyword>
<dbReference type="OrthoDB" id="9798374at2"/>
<dbReference type="AlphaFoldDB" id="A0A238KXB0"/>
<organism evidence="7 8">
    <name type="scientific">Actibacterium lipolyticum</name>
    <dbReference type="NCBI Taxonomy" id="1524263"/>
    <lineage>
        <taxon>Bacteria</taxon>
        <taxon>Pseudomonadati</taxon>
        <taxon>Pseudomonadota</taxon>
        <taxon>Alphaproteobacteria</taxon>
        <taxon>Rhodobacterales</taxon>
        <taxon>Roseobacteraceae</taxon>
        <taxon>Actibacterium</taxon>
    </lineage>
</organism>
<dbReference type="EMBL" id="FXYE01000002">
    <property type="protein sequence ID" value="SMX47270.1"/>
    <property type="molecule type" value="Genomic_DNA"/>
</dbReference>
<feature type="transmembrane region" description="Helical" evidence="5">
    <location>
        <begin position="158"/>
        <end position="180"/>
    </location>
</feature>
<feature type="domain" description="GtrA/DPMS transmembrane" evidence="6">
    <location>
        <begin position="71"/>
        <end position="175"/>
    </location>
</feature>
<evidence type="ECO:0000259" key="6">
    <source>
        <dbReference type="Pfam" id="PF04138"/>
    </source>
</evidence>
<evidence type="ECO:0000313" key="8">
    <source>
        <dbReference type="Proteomes" id="UP000202922"/>
    </source>
</evidence>
<evidence type="ECO:0000256" key="5">
    <source>
        <dbReference type="SAM" id="Phobius"/>
    </source>
</evidence>
<dbReference type="GO" id="GO:0016020">
    <property type="term" value="C:membrane"/>
    <property type="evidence" value="ECO:0007669"/>
    <property type="project" value="UniProtKB-SubCell"/>
</dbReference>
<gene>
    <name evidence="7" type="ORF">COL8621_03394</name>
</gene>
<dbReference type="GO" id="GO:0000271">
    <property type="term" value="P:polysaccharide biosynthetic process"/>
    <property type="evidence" value="ECO:0007669"/>
    <property type="project" value="InterPro"/>
</dbReference>
<feature type="transmembrane region" description="Helical" evidence="5">
    <location>
        <begin position="99"/>
        <end position="121"/>
    </location>
</feature>
<proteinExistence type="predicted"/>
<dbReference type="InterPro" id="IPR007267">
    <property type="entry name" value="GtrA_DPMS_TM"/>
</dbReference>
<comment type="subcellular location">
    <subcellularLocation>
        <location evidence="1">Membrane</location>
        <topology evidence="1">Multi-pass membrane protein</topology>
    </subcellularLocation>
</comment>
<evidence type="ECO:0000256" key="1">
    <source>
        <dbReference type="ARBA" id="ARBA00004141"/>
    </source>
</evidence>
<dbReference type="Pfam" id="PF04138">
    <property type="entry name" value="GtrA_DPMS_TM"/>
    <property type="match status" value="1"/>
</dbReference>
<keyword evidence="8" id="KW-1185">Reference proteome</keyword>
<keyword evidence="4 5" id="KW-0472">Membrane</keyword>
<reference evidence="8" key="1">
    <citation type="submission" date="2017-05" db="EMBL/GenBank/DDBJ databases">
        <authorList>
            <person name="Rodrigo-Torres L."/>
            <person name="Arahal R. D."/>
            <person name="Lucena T."/>
        </authorList>
    </citation>
    <scope>NUCLEOTIDE SEQUENCE [LARGE SCALE GENOMIC DNA]</scope>
    <source>
        <strain evidence="8">CECT 8621</strain>
    </source>
</reference>
<evidence type="ECO:0000313" key="7">
    <source>
        <dbReference type="EMBL" id="SMX47270.1"/>
    </source>
</evidence>
<dbReference type="Proteomes" id="UP000202922">
    <property type="component" value="Unassembled WGS sequence"/>
</dbReference>
<evidence type="ECO:0000256" key="2">
    <source>
        <dbReference type="ARBA" id="ARBA00022692"/>
    </source>
</evidence>
<feature type="transmembrane region" description="Helical" evidence="5">
    <location>
        <begin position="69"/>
        <end position="93"/>
    </location>
</feature>
<protein>
    <submittedName>
        <fullName evidence="7">GtrA-like protein</fullName>
    </submittedName>
</protein>
<name>A0A238KXB0_9RHOB</name>
<evidence type="ECO:0000256" key="3">
    <source>
        <dbReference type="ARBA" id="ARBA00022989"/>
    </source>
</evidence>
<dbReference type="RefSeq" id="WP_093968410.1">
    <property type="nucleotide sequence ID" value="NZ_FXYE01000002.1"/>
</dbReference>
<evidence type="ECO:0000256" key="4">
    <source>
        <dbReference type="ARBA" id="ARBA00023136"/>
    </source>
</evidence>